<evidence type="ECO:0000256" key="4">
    <source>
        <dbReference type="ARBA" id="ARBA00023157"/>
    </source>
</evidence>
<feature type="transmembrane region" description="Helical" evidence="7">
    <location>
        <begin position="63"/>
        <end position="84"/>
    </location>
</feature>
<dbReference type="InterPro" id="IPR004074">
    <property type="entry name" value="IL-1_rcpt_I/II-typ"/>
</dbReference>
<keyword evidence="7" id="KW-1133">Transmembrane helix</keyword>
<organism evidence="9 10">
    <name type="scientific">Collichthys lucidus</name>
    <name type="common">Big head croaker</name>
    <name type="synonym">Sciaena lucida</name>
    <dbReference type="NCBI Taxonomy" id="240159"/>
    <lineage>
        <taxon>Eukaryota</taxon>
        <taxon>Metazoa</taxon>
        <taxon>Chordata</taxon>
        <taxon>Craniata</taxon>
        <taxon>Vertebrata</taxon>
        <taxon>Euteleostomi</taxon>
        <taxon>Actinopterygii</taxon>
        <taxon>Neopterygii</taxon>
        <taxon>Teleostei</taxon>
        <taxon>Neoteleostei</taxon>
        <taxon>Acanthomorphata</taxon>
        <taxon>Eupercaria</taxon>
        <taxon>Sciaenidae</taxon>
        <taxon>Collichthys</taxon>
    </lineage>
</organism>
<dbReference type="EMBL" id="CM014079">
    <property type="protein sequence ID" value="TKS67795.1"/>
    <property type="molecule type" value="Genomic_DNA"/>
</dbReference>
<dbReference type="InterPro" id="IPR036179">
    <property type="entry name" value="Ig-like_dom_sf"/>
</dbReference>
<keyword evidence="7" id="KW-0472">Membrane</keyword>
<dbReference type="PANTHER" id="PTHR11890">
    <property type="entry name" value="INTERLEUKIN-1 RECEPTOR FAMILY MEMBER"/>
    <property type="match status" value="1"/>
</dbReference>
<dbReference type="SMART" id="SM00409">
    <property type="entry name" value="IG"/>
    <property type="match status" value="3"/>
</dbReference>
<gene>
    <name evidence="9" type="ORF">D9C73_000881</name>
</gene>
<evidence type="ECO:0000256" key="2">
    <source>
        <dbReference type="ARBA" id="ARBA00022729"/>
    </source>
</evidence>
<dbReference type="PRINTS" id="PR01536">
    <property type="entry name" value="INTRLKN1R12F"/>
</dbReference>
<feature type="domain" description="Ig-like" evidence="8">
    <location>
        <begin position="217"/>
        <end position="292"/>
    </location>
</feature>
<comment type="similarity">
    <text evidence="1">Belongs to the interleukin-1 receptor family.</text>
</comment>
<dbReference type="PANTHER" id="PTHR11890:SF18">
    <property type="entry name" value="LYMPHOCYTE ACTIVATION GENE 3 PROTEIN"/>
    <property type="match status" value="1"/>
</dbReference>
<evidence type="ECO:0000256" key="5">
    <source>
        <dbReference type="ARBA" id="ARBA00023180"/>
    </source>
</evidence>
<dbReference type="InterPro" id="IPR003599">
    <property type="entry name" value="Ig_sub"/>
</dbReference>
<evidence type="ECO:0000259" key="8">
    <source>
        <dbReference type="PROSITE" id="PS50835"/>
    </source>
</evidence>
<dbReference type="InterPro" id="IPR013783">
    <property type="entry name" value="Ig-like_fold"/>
</dbReference>
<protein>
    <submittedName>
        <fullName evidence="9">Interleukin-1 receptor type 2</fullName>
    </submittedName>
</protein>
<dbReference type="InterPro" id="IPR007110">
    <property type="entry name" value="Ig-like_dom"/>
</dbReference>
<keyword evidence="4" id="KW-1015">Disulfide bond</keyword>
<dbReference type="STRING" id="240159.A0A4U5U4H4"/>
<keyword evidence="5" id="KW-0325">Glycoprotein</keyword>
<keyword evidence="3" id="KW-0677">Repeat</keyword>
<keyword evidence="9" id="KW-0675">Receptor</keyword>
<keyword evidence="7" id="KW-0812">Transmembrane</keyword>
<proteinExistence type="inferred from homology"/>
<dbReference type="FunFam" id="2.60.40.10:FF:000188">
    <property type="entry name" value="Interleukin-1 receptor accessory protein-like 1"/>
    <property type="match status" value="1"/>
</dbReference>
<evidence type="ECO:0000313" key="9">
    <source>
        <dbReference type="EMBL" id="TKS67795.1"/>
    </source>
</evidence>
<evidence type="ECO:0000256" key="7">
    <source>
        <dbReference type="SAM" id="Phobius"/>
    </source>
</evidence>
<feature type="domain" description="Ig-like" evidence="8">
    <location>
        <begin position="329"/>
        <end position="435"/>
    </location>
</feature>
<evidence type="ECO:0000256" key="6">
    <source>
        <dbReference type="ARBA" id="ARBA00023319"/>
    </source>
</evidence>
<dbReference type="InterPro" id="IPR015621">
    <property type="entry name" value="IL-1_rcpt_fam"/>
</dbReference>
<evidence type="ECO:0000256" key="3">
    <source>
        <dbReference type="ARBA" id="ARBA00022737"/>
    </source>
</evidence>
<keyword evidence="10" id="KW-1185">Reference proteome</keyword>
<keyword evidence="2" id="KW-0732">Signal</keyword>
<name>A0A4U5U4H4_COLLU</name>
<feature type="transmembrane region" description="Helical" evidence="7">
    <location>
        <begin position="445"/>
        <end position="468"/>
    </location>
</feature>
<dbReference type="PROSITE" id="PS50835">
    <property type="entry name" value="IG_LIKE"/>
    <property type="match status" value="2"/>
</dbReference>
<reference evidence="9 10" key="1">
    <citation type="submission" date="2019-01" db="EMBL/GenBank/DDBJ databases">
        <title>Genome Assembly of Collichthys lucidus.</title>
        <authorList>
            <person name="Cai M."/>
            <person name="Xiao S."/>
        </authorList>
    </citation>
    <scope>NUCLEOTIDE SEQUENCE [LARGE SCALE GENOMIC DNA]</scope>
    <source>
        <strain evidence="9">JT15FE1705JMU</strain>
        <tissue evidence="9">Muscle</tissue>
    </source>
</reference>
<accession>A0A4U5U4H4</accession>
<sequence length="487" mass="53952">MSGELYSTLRYIGKPEKFPSEGGGNLEKRAKVPPELTGSCHSPRCHHICLSSPPHCRGHHTHLYTTGIMVCLVLIFAVVIIQYVHGRPSLPPLPMKDGCYLVSPEVEIFRVEGEAIILSFPIFMRVLEVRNIAPPAAKVIITKDNGTDGVSYQGEGRVQQSNKQLWFLPAEASDSGEYICTYRNESYCVTGSITLHVYESSSVDMEKLSYPMSATVGMNEKLTCPSLDDFNKTDSLIEWYKDSRPAGLKLGRGGSFYRDTGDLMIPAVRRSHAGIYTCQLRVLINSQQYKVSRAIRLHVQGVDPTIATTEPDLSTSSSSSTVHTPIILPPVIMSPKNGTIFESSHGSGLELFCTVLTECEMVDSTVVTWLVDGQSVASSYLDDRALQGGRRITRVSESCQIEMRLIFVSVTEEDVKTELKCVAQNQGGMQEVIVQLQLEDSSSTWLVVAAVAACFFLTVVSIFFYVLFKPKRKKKMDYILARQSSTF</sequence>
<evidence type="ECO:0000256" key="1">
    <source>
        <dbReference type="ARBA" id="ARBA00009752"/>
    </source>
</evidence>
<dbReference type="GO" id="GO:0004908">
    <property type="term" value="F:interleukin-1 receptor activity"/>
    <property type="evidence" value="ECO:0007669"/>
    <property type="project" value="InterPro"/>
</dbReference>
<dbReference type="Proteomes" id="UP000298787">
    <property type="component" value="Chromosome 2"/>
</dbReference>
<dbReference type="Gene3D" id="2.60.40.10">
    <property type="entry name" value="Immunoglobulins"/>
    <property type="match status" value="3"/>
</dbReference>
<dbReference type="AlphaFoldDB" id="A0A4U5U4H4"/>
<dbReference type="OrthoDB" id="9881731at2759"/>
<keyword evidence="6" id="KW-0393">Immunoglobulin domain</keyword>
<evidence type="ECO:0000313" key="10">
    <source>
        <dbReference type="Proteomes" id="UP000298787"/>
    </source>
</evidence>
<dbReference type="SUPFAM" id="SSF48726">
    <property type="entry name" value="Immunoglobulin"/>
    <property type="match status" value="3"/>
</dbReference>